<feature type="non-terminal residue" evidence="11">
    <location>
        <position position="1"/>
    </location>
</feature>
<evidence type="ECO:0000313" key="12">
    <source>
        <dbReference type="Proteomes" id="UP001530377"/>
    </source>
</evidence>
<evidence type="ECO:0000259" key="9">
    <source>
        <dbReference type="PROSITE" id="PS50893"/>
    </source>
</evidence>
<dbReference type="InterPro" id="IPR039421">
    <property type="entry name" value="Type_1_exporter"/>
</dbReference>
<evidence type="ECO:0000256" key="7">
    <source>
        <dbReference type="ARBA" id="ARBA00022989"/>
    </source>
</evidence>
<name>A0ABD3R9A3_9STRA</name>
<gene>
    <name evidence="11" type="ORF">ACHAXA_001254</name>
</gene>
<organism evidence="11 12">
    <name type="scientific">Cyclostephanos tholiformis</name>
    <dbReference type="NCBI Taxonomy" id="382380"/>
    <lineage>
        <taxon>Eukaryota</taxon>
        <taxon>Sar</taxon>
        <taxon>Stramenopiles</taxon>
        <taxon>Ochrophyta</taxon>
        <taxon>Bacillariophyta</taxon>
        <taxon>Coscinodiscophyceae</taxon>
        <taxon>Thalassiosirophycidae</taxon>
        <taxon>Stephanodiscales</taxon>
        <taxon>Stephanodiscaceae</taxon>
        <taxon>Cyclostephanos</taxon>
    </lineage>
</organism>
<dbReference type="FunFam" id="3.40.50.300:FF:000221">
    <property type="entry name" value="Multidrug ABC transporter ATP-binding protein"/>
    <property type="match status" value="1"/>
</dbReference>
<dbReference type="SUPFAM" id="SSF90123">
    <property type="entry name" value="ABC transporter transmembrane region"/>
    <property type="match status" value="1"/>
</dbReference>
<keyword evidence="4" id="KW-0812">Transmembrane</keyword>
<dbReference type="InterPro" id="IPR027417">
    <property type="entry name" value="P-loop_NTPase"/>
</dbReference>
<dbReference type="PANTHER" id="PTHR43394:SF1">
    <property type="entry name" value="ATP-BINDING CASSETTE SUB-FAMILY B MEMBER 10, MITOCHONDRIAL"/>
    <property type="match status" value="1"/>
</dbReference>
<dbReference type="PROSITE" id="PS50929">
    <property type="entry name" value="ABC_TM1F"/>
    <property type="match status" value="1"/>
</dbReference>
<dbReference type="PROSITE" id="PS50893">
    <property type="entry name" value="ABC_TRANSPORTER_2"/>
    <property type="match status" value="1"/>
</dbReference>
<evidence type="ECO:0000313" key="11">
    <source>
        <dbReference type="EMBL" id="KAL3809523.1"/>
    </source>
</evidence>
<dbReference type="SUPFAM" id="SSF52540">
    <property type="entry name" value="P-loop containing nucleoside triphosphate hydrolases"/>
    <property type="match status" value="1"/>
</dbReference>
<dbReference type="GO" id="GO:0005886">
    <property type="term" value="C:plasma membrane"/>
    <property type="evidence" value="ECO:0007669"/>
    <property type="project" value="UniProtKB-SubCell"/>
</dbReference>
<dbReference type="GO" id="GO:0055085">
    <property type="term" value="P:transmembrane transport"/>
    <property type="evidence" value="ECO:0007669"/>
    <property type="project" value="UniProtKB-ARBA"/>
</dbReference>
<keyword evidence="8" id="KW-0472">Membrane</keyword>
<dbReference type="Gene3D" id="1.20.1560.10">
    <property type="entry name" value="ABC transporter type 1, transmembrane domain"/>
    <property type="match status" value="1"/>
</dbReference>
<sequence>SAALFVAFSAIVLGLIQKYCPSSERPFATSVCACCLVIFAAVADPSTFFGSLFTLTPFFRHCMPRRYYLHIVKSIEYLEEGERRVAAMETKKGEKDDSNVGDGEVSTQMLLDEIRNRIQWKFVLPSIITGACVQAIGYQKPKLIGQMMDFVVKDGATIDSAFWPFIRQLVLFVIFDYIFISMREYFKHAATHRYNAEVKTDMLTNLLDQEEDYIHSPKHSVGLVHLMNRETQRMQGIINGSLPRLFSAIVSTAGGMYTLHRVDFRLALLGVAVKSPIMAMLQRLAARDIVRYGKLYEESNGRAQRIARNSLNPEIIHLLQAFGVQRQIVESYRAKQEEFINYLEFTHFRQTLLCMFPHGLNNAEDILLLAMGLMSVAKGNLTLGSYMAFRSHLSLLDQGPKELLGFWNDIVQIRMSASVYFELMYRKSRIPCSVQRNDGQGKLENTSEGITLILKNVSFAYHLNPNLKVLHDVNLVLKPGKIVALCGGSGGGKTTITRLLQRFYDPTEGRIEMNGTDIRSLDVAWLRSQIAVIDQDPILPDMSICENIALGLGQEYAQGSQWSSEVCLRVLEAAKLAEAHEFIITKCENGYDTPVRQIHRLSGGQRQRIAIARALISRASVLICDEVTSALDADTEKSIVSTLRDAMKGKSVLLIAHRMSTIRKADEILFLENGMIIERGTHDELLQMNERYAGYLKTVFNHE</sequence>
<evidence type="ECO:0000256" key="5">
    <source>
        <dbReference type="ARBA" id="ARBA00022741"/>
    </source>
</evidence>
<dbReference type="Pfam" id="PF00005">
    <property type="entry name" value="ABC_tran"/>
    <property type="match status" value="1"/>
</dbReference>
<comment type="caution">
    <text evidence="11">The sequence shown here is derived from an EMBL/GenBank/DDBJ whole genome shotgun (WGS) entry which is preliminary data.</text>
</comment>
<evidence type="ECO:0000256" key="2">
    <source>
        <dbReference type="ARBA" id="ARBA00022448"/>
    </source>
</evidence>
<dbReference type="Pfam" id="PF00664">
    <property type="entry name" value="ABC_membrane"/>
    <property type="match status" value="1"/>
</dbReference>
<keyword evidence="2" id="KW-0813">Transport</keyword>
<feature type="domain" description="ABC transporter" evidence="9">
    <location>
        <begin position="452"/>
        <end position="698"/>
    </location>
</feature>
<keyword evidence="3" id="KW-1003">Cell membrane</keyword>
<dbReference type="GO" id="GO:0005524">
    <property type="term" value="F:ATP binding"/>
    <property type="evidence" value="ECO:0007669"/>
    <property type="project" value="UniProtKB-KW"/>
</dbReference>
<reference evidence="11 12" key="1">
    <citation type="submission" date="2024-10" db="EMBL/GenBank/DDBJ databases">
        <title>Updated reference genomes for cyclostephanoid diatoms.</title>
        <authorList>
            <person name="Roberts W.R."/>
            <person name="Alverson A.J."/>
        </authorList>
    </citation>
    <scope>NUCLEOTIDE SEQUENCE [LARGE SCALE GENOMIC DNA]</scope>
    <source>
        <strain evidence="11 12">AJA228-03</strain>
    </source>
</reference>
<dbReference type="InterPro" id="IPR017871">
    <property type="entry name" value="ABC_transporter-like_CS"/>
</dbReference>
<evidence type="ECO:0000256" key="3">
    <source>
        <dbReference type="ARBA" id="ARBA00022475"/>
    </source>
</evidence>
<accession>A0ABD3R9A3</accession>
<evidence type="ECO:0000256" key="4">
    <source>
        <dbReference type="ARBA" id="ARBA00022692"/>
    </source>
</evidence>
<dbReference type="AlphaFoldDB" id="A0ABD3R9A3"/>
<keyword evidence="12" id="KW-1185">Reference proteome</keyword>
<keyword evidence="6" id="KW-0067">ATP-binding</keyword>
<dbReference type="PROSITE" id="PS00211">
    <property type="entry name" value="ABC_TRANSPORTER_1"/>
    <property type="match status" value="1"/>
</dbReference>
<dbReference type="SMART" id="SM00382">
    <property type="entry name" value="AAA"/>
    <property type="match status" value="1"/>
</dbReference>
<feature type="domain" description="ABC transmembrane type-1" evidence="10">
    <location>
        <begin position="126"/>
        <end position="389"/>
    </location>
</feature>
<dbReference type="InterPro" id="IPR011527">
    <property type="entry name" value="ABC1_TM_dom"/>
</dbReference>
<dbReference type="PANTHER" id="PTHR43394">
    <property type="entry name" value="ATP-DEPENDENT PERMEASE MDL1, MITOCHONDRIAL"/>
    <property type="match status" value="1"/>
</dbReference>
<evidence type="ECO:0000259" key="10">
    <source>
        <dbReference type="PROSITE" id="PS50929"/>
    </source>
</evidence>
<evidence type="ECO:0000256" key="6">
    <source>
        <dbReference type="ARBA" id="ARBA00022840"/>
    </source>
</evidence>
<keyword evidence="5" id="KW-0547">Nucleotide-binding</keyword>
<evidence type="ECO:0000256" key="1">
    <source>
        <dbReference type="ARBA" id="ARBA00004651"/>
    </source>
</evidence>
<keyword evidence="7" id="KW-1133">Transmembrane helix</keyword>
<evidence type="ECO:0000256" key="8">
    <source>
        <dbReference type="ARBA" id="ARBA00023136"/>
    </source>
</evidence>
<dbReference type="Proteomes" id="UP001530377">
    <property type="component" value="Unassembled WGS sequence"/>
</dbReference>
<dbReference type="InterPro" id="IPR003593">
    <property type="entry name" value="AAA+_ATPase"/>
</dbReference>
<dbReference type="InterPro" id="IPR003439">
    <property type="entry name" value="ABC_transporter-like_ATP-bd"/>
</dbReference>
<dbReference type="Gene3D" id="3.40.50.300">
    <property type="entry name" value="P-loop containing nucleotide triphosphate hydrolases"/>
    <property type="match status" value="1"/>
</dbReference>
<comment type="subcellular location">
    <subcellularLocation>
        <location evidence="1">Cell membrane</location>
        <topology evidence="1">Multi-pass membrane protein</topology>
    </subcellularLocation>
</comment>
<dbReference type="InterPro" id="IPR036640">
    <property type="entry name" value="ABC1_TM_sf"/>
</dbReference>
<proteinExistence type="predicted"/>
<dbReference type="EMBL" id="JALLPB020000399">
    <property type="protein sequence ID" value="KAL3809523.1"/>
    <property type="molecule type" value="Genomic_DNA"/>
</dbReference>
<protein>
    <submittedName>
        <fullName evidence="11">Uncharacterized protein</fullName>
    </submittedName>
</protein>